<dbReference type="InterPro" id="IPR000415">
    <property type="entry name" value="Nitroreductase-like"/>
</dbReference>
<dbReference type="SUPFAM" id="SSF69572">
    <property type="entry name" value="Activating enzymes of the ubiquitin-like proteins"/>
    <property type="match status" value="1"/>
</dbReference>
<dbReference type="InterPro" id="IPR045886">
    <property type="entry name" value="ThiF/MoeB/HesA"/>
</dbReference>
<dbReference type="InterPro" id="IPR035985">
    <property type="entry name" value="Ubiquitin-activating_enz"/>
</dbReference>
<sequence length="738" mass="81107">MNQESEISKVFKPTVISKELYKNAADFETIFREYQGAVVLDFLESQKKELFKIRNPAARLTASQLDEIYQSWAAGKHVELEGTWVYYPWSNRMLHILDEHEFTELRTSRNQYKITPAEQAALAGKTIGIIGLSVGNAVALSIATERVCGRLKLADFDTIELSNLNRIKTGIHNIGINKCVVTAREIAEIDPYLHIECFTEGITSDNIHDFLLGNARLDILVDECDDLEVKILCRQVAKSLSVPVVMETSDRGMVDVERFDLDPSRPILHGILNNIPEEKLRNIAPADRFSLVLKIIDAPNTSRRGRLSLLEVGQSIGTWPQLASAVTLGGGVVGDVCRRILLGHFSASGRYYVDLEQIVGDPVPAPAFDPVNPHPAFDLQKAVRIADSLSVNRGVTLPEDTLRQIVEAGCGAHPGGTEKAWKWVFRNGYLMLFHDRRQSFSFANHQDIAAMLAFGAACENIGSTGKKLGYEAITQLFPYHEAPELVAAIRFQEMDRTVNPESGTTEIAENTSEQAILNALKAELENDGKVQVGLLNDPGTITKVAEIVSECELVTQLNPWGHHDFFRRGNSPAGQPGAPAAKASPVRQMALGMLRDHKVADTMRSIGGGKLLVQTRTAELAGDGSIAVISVNEPGREGAFRAGAAAQKLTGALARYGLSAEPLLSPTYLFARLETGDGLDQQEIQRLLPLENTYKQIIVSDAKPSDTFLFKIAKTESSEAKINHLPLDEVLFLVNEEI</sequence>
<dbReference type="Pfam" id="PF00899">
    <property type="entry name" value="ThiF"/>
    <property type="match status" value="1"/>
</dbReference>
<dbReference type="CDD" id="cd01483">
    <property type="entry name" value="E1_enzyme_family"/>
    <property type="match status" value="1"/>
</dbReference>
<reference evidence="2 3" key="1">
    <citation type="submission" date="2020-06" db="EMBL/GenBank/DDBJ databases">
        <title>Dyadobacter sandarakinus sp. nov., isolated from the soil of the Arctic Yellow River Station.</title>
        <authorList>
            <person name="Zhang Y."/>
            <person name="Peng F."/>
        </authorList>
    </citation>
    <scope>NUCLEOTIDE SEQUENCE [LARGE SCALE GENOMIC DNA]</scope>
    <source>
        <strain evidence="2 3">Q3-56</strain>
    </source>
</reference>
<feature type="domain" description="THIF-type NAD/FAD binding fold" evidence="1">
    <location>
        <begin position="113"/>
        <end position="322"/>
    </location>
</feature>
<evidence type="ECO:0000313" key="2">
    <source>
        <dbReference type="EMBL" id="QRR01014.1"/>
    </source>
</evidence>
<dbReference type="PANTHER" id="PTHR43267:SF3">
    <property type="entry name" value="THIF PROTEIN"/>
    <property type="match status" value="1"/>
</dbReference>
<dbReference type="PANTHER" id="PTHR43267">
    <property type="entry name" value="TRNA THREONYLCARBAMOYLADENOSINE DEHYDRATASE"/>
    <property type="match status" value="1"/>
</dbReference>
<protein>
    <submittedName>
        <fullName evidence="2">Rv1355c family protein</fullName>
    </submittedName>
</protein>
<evidence type="ECO:0000313" key="3">
    <source>
        <dbReference type="Proteomes" id="UP000612680"/>
    </source>
</evidence>
<dbReference type="Gene3D" id="3.40.50.720">
    <property type="entry name" value="NAD(P)-binding Rossmann-like Domain"/>
    <property type="match status" value="1"/>
</dbReference>
<gene>
    <name evidence="2" type="ORF">HWI92_08925</name>
</gene>
<proteinExistence type="predicted"/>
<organism evidence="2 3">
    <name type="scientific">Dyadobacter sandarakinus</name>
    <dbReference type="NCBI Taxonomy" id="2747268"/>
    <lineage>
        <taxon>Bacteria</taxon>
        <taxon>Pseudomonadati</taxon>
        <taxon>Bacteroidota</taxon>
        <taxon>Cytophagia</taxon>
        <taxon>Cytophagales</taxon>
        <taxon>Spirosomataceae</taxon>
        <taxon>Dyadobacter</taxon>
    </lineage>
</organism>
<dbReference type="Gene3D" id="3.40.109.10">
    <property type="entry name" value="NADH Oxidase"/>
    <property type="match status" value="1"/>
</dbReference>
<evidence type="ECO:0000259" key="1">
    <source>
        <dbReference type="Pfam" id="PF00899"/>
    </source>
</evidence>
<accession>A0ABX7I4J6</accession>
<dbReference type="EMBL" id="CP056775">
    <property type="protein sequence ID" value="QRR01014.1"/>
    <property type="molecule type" value="Genomic_DNA"/>
</dbReference>
<keyword evidence="3" id="KW-1185">Reference proteome</keyword>
<name>A0ABX7I4J6_9BACT</name>
<dbReference type="Proteomes" id="UP000612680">
    <property type="component" value="Chromosome"/>
</dbReference>
<dbReference type="NCBIfam" id="NF005901">
    <property type="entry name" value="PRK07877.1"/>
    <property type="match status" value="1"/>
</dbReference>
<dbReference type="InterPro" id="IPR000594">
    <property type="entry name" value="ThiF_NAD_FAD-bd"/>
</dbReference>
<dbReference type="RefSeq" id="WP_204662897.1">
    <property type="nucleotide sequence ID" value="NZ_CP056775.1"/>
</dbReference>